<evidence type="ECO:0000313" key="2">
    <source>
        <dbReference type="EMBL" id="RSL32206.1"/>
    </source>
</evidence>
<gene>
    <name evidence="2" type="ORF">D7Z54_16230</name>
</gene>
<sequence length="132" mass="15850">MALLLRALIFIALIILIYAVVKYILNPKRKLELAHEKKNFYFLDEPKNVRRNFLITYKGVMFEGEKYLGTTENAFDITFVSIWVKNKDRLQGLQLQDFNFLEKEIRQHYPHAELDWKSPIKEFIRQAEQDQK</sequence>
<dbReference type="Proteomes" id="UP000275076">
    <property type="component" value="Unassembled WGS sequence"/>
</dbReference>
<dbReference type="RefSeq" id="WP_125556924.1">
    <property type="nucleotide sequence ID" value="NZ_RBVX01000016.1"/>
</dbReference>
<proteinExistence type="predicted"/>
<dbReference type="OrthoDB" id="2735026at2"/>
<evidence type="ECO:0000256" key="1">
    <source>
        <dbReference type="SAM" id="Phobius"/>
    </source>
</evidence>
<dbReference type="AlphaFoldDB" id="A0A3R9QK74"/>
<reference evidence="2 3" key="1">
    <citation type="submission" date="2018-10" db="EMBL/GenBank/DDBJ databases">
        <title>Draft genome sequence of Bacillus salarius IM0101, isolated from a hypersaline soil in Inner Mongolia, China.</title>
        <authorList>
            <person name="Yamprayoonswat W."/>
            <person name="Boonvisut S."/>
            <person name="Jumpathong W."/>
            <person name="Sittihan S."/>
            <person name="Ruangsuj P."/>
            <person name="Wanthongcharoen S."/>
            <person name="Thongpramul N."/>
            <person name="Pimmason S."/>
            <person name="Yu B."/>
            <person name="Yasawong M."/>
        </authorList>
    </citation>
    <scope>NUCLEOTIDE SEQUENCE [LARGE SCALE GENOMIC DNA]</scope>
    <source>
        <strain evidence="2 3">IM0101</strain>
    </source>
</reference>
<keyword evidence="1" id="KW-1133">Transmembrane helix</keyword>
<organism evidence="2 3">
    <name type="scientific">Salibacterium salarium</name>
    <dbReference type="NCBI Taxonomy" id="284579"/>
    <lineage>
        <taxon>Bacteria</taxon>
        <taxon>Bacillati</taxon>
        <taxon>Bacillota</taxon>
        <taxon>Bacilli</taxon>
        <taxon>Bacillales</taxon>
        <taxon>Bacillaceae</taxon>
    </lineage>
</organism>
<keyword evidence="3" id="KW-1185">Reference proteome</keyword>
<feature type="transmembrane region" description="Helical" evidence="1">
    <location>
        <begin position="6"/>
        <end position="25"/>
    </location>
</feature>
<accession>A0A3R9QK74</accession>
<keyword evidence="1" id="KW-0812">Transmembrane</keyword>
<name>A0A3R9QK74_9BACI</name>
<protein>
    <submittedName>
        <fullName evidence="2">Sigma-w pathway protein ysdB</fullName>
    </submittedName>
</protein>
<evidence type="ECO:0000313" key="3">
    <source>
        <dbReference type="Proteomes" id="UP000275076"/>
    </source>
</evidence>
<comment type="caution">
    <text evidence="2">The sequence shown here is derived from an EMBL/GenBank/DDBJ whole genome shotgun (WGS) entry which is preliminary data.</text>
</comment>
<keyword evidence="1" id="KW-0472">Membrane</keyword>
<dbReference type="EMBL" id="RBVX01000016">
    <property type="protein sequence ID" value="RSL32206.1"/>
    <property type="molecule type" value="Genomic_DNA"/>
</dbReference>